<dbReference type="InterPro" id="IPR036691">
    <property type="entry name" value="Endo/exonu/phosph_ase_sf"/>
</dbReference>
<evidence type="ECO:0000313" key="3">
    <source>
        <dbReference type="EMBL" id="CAK0911122.1"/>
    </source>
</evidence>
<feature type="region of interest" description="Disordered" evidence="1">
    <location>
        <begin position="285"/>
        <end position="309"/>
    </location>
</feature>
<dbReference type="EMBL" id="CAUYUJ010022526">
    <property type="protein sequence ID" value="CAK0911122.1"/>
    <property type="molecule type" value="Genomic_DNA"/>
</dbReference>
<dbReference type="Gene3D" id="3.60.10.10">
    <property type="entry name" value="Endonuclease/exonuclease/phosphatase"/>
    <property type="match status" value="1"/>
</dbReference>
<comment type="caution">
    <text evidence="3">The sequence shown here is derived from an EMBL/GenBank/DDBJ whole genome shotgun (WGS) entry which is preliminary data.</text>
</comment>
<feature type="domain" description="Inositol polyphosphate-related phosphatase" evidence="2">
    <location>
        <begin position="461"/>
        <end position="551"/>
    </location>
</feature>
<keyword evidence="4" id="KW-1185">Reference proteome</keyword>
<organism evidence="3 4">
    <name type="scientific">Prorocentrum cordatum</name>
    <dbReference type="NCBI Taxonomy" id="2364126"/>
    <lineage>
        <taxon>Eukaryota</taxon>
        <taxon>Sar</taxon>
        <taxon>Alveolata</taxon>
        <taxon>Dinophyceae</taxon>
        <taxon>Prorocentrales</taxon>
        <taxon>Prorocentraceae</taxon>
        <taxon>Prorocentrum</taxon>
    </lineage>
</organism>
<accession>A0ABN9YFW7</accession>
<evidence type="ECO:0000256" key="1">
    <source>
        <dbReference type="SAM" id="MobiDB-lite"/>
    </source>
</evidence>
<dbReference type="InterPro" id="IPR000300">
    <property type="entry name" value="IPPc"/>
</dbReference>
<evidence type="ECO:0000259" key="2">
    <source>
        <dbReference type="Pfam" id="PF22669"/>
    </source>
</evidence>
<feature type="compositionally biased region" description="Basic residues" evidence="1">
    <location>
        <begin position="290"/>
        <end position="301"/>
    </location>
</feature>
<reference evidence="3" key="1">
    <citation type="submission" date="2023-10" db="EMBL/GenBank/DDBJ databases">
        <authorList>
            <person name="Chen Y."/>
            <person name="Shah S."/>
            <person name="Dougan E. K."/>
            <person name="Thang M."/>
            <person name="Chan C."/>
        </authorList>
    </citation>
    <scope>NUCLEOTIDE SEQUENCE [LARGE SCALE GENOMIC DNA]</scope>
</reference>
<feature type="compositionally biased region" description="Low complexity" evidence="1">
    <location>
        <begin position="421"/>
        <end position="430"/>
    </location>
</feature>
<dbReference type="Pfam" id="PF22669">
    <property type="entry name" value="Exo_endo_phos2"/>
    <property type="match status" value="1"/>
</dbReference>
<dbReference type="SUPFAM" id="SSF56219">
    <property type="entry name" value="DNase I-like"/>
    <property type="match status" value="1"/>
</dbReference>
<dbReference type="Proteomes" id="UP001189429">
    <property type="component" value="Unassembled WGS sequence"/>
</dbReference>
<feature type="region of interest" description="Disordered" evidence="1">
    <location>
        <begin position="412"/>
        <end position="441"/>
    </location>
</feature>
<evidence type="ECO:0000313" key="4">
    <source>
        <dbReference type="Proteomes" id="UP001189429"/>
    </source>
</evidence>
<sequence>MTCSRRWGLRITEGHGDSDLVILGFQEFLDKDYGFAQLAKKALWKDLSENRQGAVNDELLGLAAAPVEVIGSRDDVEEHLEGADGRIAGAVAGFDASEVASALRPVRDWTDRTQRKVAEVLQRFPNLRWTDAGIRKSAAFTDGLRHVERAQKKIEAKIDIMRRLLTADGRGVAASRGSPRLWGKVDDTLAELQKDLDLSGDREKGGWSPSVGDEARGLLRRPALRVRPDDVDTPFHPVVFSSGYRCTAGSHYNTVMYAFVNPWSNWSVAAEPWFSDTCIADSSRGNERRVQHRQQQRHGVRQGRQSVQIQGLARRRKLPLLRPQHSHELCGRGCQQDALSGGCRGRGKESPVRFPRVRRRLQLAAALRGGRGHLAGRGARAGVRGRGQLAELPGPRAGPVQPWRRGLQAGRVTARGRGRAGAHACPRRGAMPGERTTEEPDNWLFNGKRVWERQAVQSRVRQSGLFEAPVGFAPTYKVGPRSKAEKSEFYRCGAGEGLCYHNPSGKGKHNPAWTDRMLLQADSSKAEVEVLEYSRRVVSEEFGSDHVPVVGRLHVRPVAWALGAKGRPLVAVAGDNVFISGETGRCLAYL</sequence>
<proteinExistence type="predicted"/>
<name>A0ABN9YFW7_9DINO</name>
<gene>
    <name evidence="3" type="ORF">PCOR1329_LOCUS85099</name>
</gene>
<protein>
    <recommendedName>
        <fullName evidence="2">Inositol polyphosphate-related phosphatase domain-containing protein</fullName>
    </recommendedName>
</protein>